<name>A0A2K0WUP3_GIBNY</name>
<feature type="region of interest" description="Disordered" evidence="1">
    <location>
        <begin position="1"/>
        <end position="24"/>
    </location>
</feature>
<evidence type="ECO:0000313" key="2">
    <source>
        <dbReference type="EMBL" id="PNP86008.1"/>
    </source>
</evidence>
<evidence type="ECO:0000313" key="3">
    <source>
        <dbReference type="Proteomes" id="UP000236664"/>
    </source>
</evidence>
<comment type="caution">
    <text evidence="2">The sequence shown here is derived from an EMBL/GenBank/DDBJ whole genome shotgun (WGS) entry which is preliminary data.</text>
</comment>
<gene>
    <name evidence="2" type="ORF">FNYG_01064</name>
</gene>
<dbReference type="OrthoDB" id="5105250at2759"/>
<keyword evidence="3" id="KW-1185">Reference proteome</keyword>
<proteinExistence type="predicted"/>
<reference evidence="2 3" key="1">
    <citation type="submission" date="2017-06" db="EMBL/GenBank/DDBJ databases">
        <title>Genome of Fusarium nygamai isolate CS10214.</title>
        <authorList>
            <person name="Gardiner D.M."/>
            <person name="Obanor F."/>
            <person name="Kazan K."/>
        </authorList>
    </citation>
    <scope>NUCLEOTIDE SEQUENCE [LARGE SCALE GENOMIC DNA]</scope>
    <source>
        <strain evidence="2 3">CS10214</strain>
    </source>
</reference>
<organism evidence="2 3">
    <name type="scientific">Gibberella nygamai</name>
    <name type="common">Bean root rot disease fungus</name>
    <name type="synonym">Fusarium nygamai</name>
    <dbReference type="NCBI Taxonomy" id="42673"/>
    <lineage>
        <taxon>Eukaryota</taxon>
        <taxon>Fungi</taxon>
        <taxon>Dikarya</taxon>
        <taxon>Ascomycota</taxon>
        <taxon>Pezizomycotina</taxon>
        <taxon>Sordariomycetes</taxon>
        <taxon>Hypocreomycetidae</taxon>
        <taxon>Hypocreales</taxon>
        <taxon>Nectriaceae</taxon>
        <taxon>Fusarium</taxon>
        <taxon>Fusarium fujikuroi species complex</taxon>
    </lineage>
</organism>
<protein>
    <submittedName>
        <fullName evidence="2">Uncharacterized protein</fullName>
    </submittedName>
</protein>
<dbReference type="Proteomes" id="UP000236664">
    <property type="component" value="Unassembled WGS sequence"/>
</dbReference>
<dbReference type="STRING" id="42673.A0A2K0WUP3"/>
<dbReference type="EMBL" id="MTQA01000018">
    <property type="protein sequence ID" value="PNP86008.1"/>
    <property type="molecule type" value="Genomic_DNA"/>
</dbReference>
<evidence type="ECO:0000256" key="1">
    <source>
        <dbReference type="SAM" id="MobiDB-lite"/>
    </source>
</evidence>
<accession>A0A2K0WUP3</accession>
<sequence>MATISLTSAIEPTTTDLETSTDISPEITTSEATTTTAVVQTTATTLDAQTTTTTTLDDQTTTDMTTTTAEAESTTTAAASPSFKVVGGGGAVDGALLQGLDEEGHLMMFNPNSPLEDYKPRTFTIEPSTGRVKDEDGGYYIWAYYQWTGHVAPATIGGCTGSPGPDARSNYIKCRVIDGKLSCTVPQTVCTRDIFDRLHPLVCVTSTSNEVYDKFYYQTSGDQIVYLSSPTTDSYFAAVDLIAQEA</sequence>
<dbReference type="AlphaFoldDB" id="A0A2K0WUP3"/>